<gene>
    <name evidence="2" type="ORF">METZ01_LOCUS366824</name>
</gene>
<protein>
    <recommendedName>
        <fullName evidence="1">Protein Gp5 N-terminal OB-fold domain-containing protein</fullName>
    </recommendedName>
</protein>
<proteinExistence type="predicted"/>
<dbReference type="EMBL" id="UINC01131956">
    <property type="protein sequence ID" value="SVD13970.1"/>
    <property type="molecule type" value="Genomic_DNA"/>
</dbReference>
<accession>A0A382SVJ9</accession>
<feature type="domain" description="Protein Gp5 N-terminal OB-fold" evidence="1">
    <location>
        <begin position="36"/>
        <end position="80"/>
    </location>
</feature>
<feature type="non-terminal residue" evidence="2">
    <location>
        <position position="80"/>
    </location>
</feature>
<name>A0A382SVJ9_9ZZZZ</name>
<dbReference type="SUPFAM" id="SSF69255">
    <property type="entry name" value="gp5 N-terminal domain-like"/>
    <property type="match status" value="1"/>
</dbReference>
<evidence type="ECO:0000313" key="2">
    <source>
        <dbReference type="EMBL" id="SVD13970.1"/>
    </source>
</evidence>
<sequence>MGKDGFIWWQGVVEDRHDPLFLGRCRVRILGWHTENKSEMPTESLPWAFPIQPITSAAQTGVGTSPTGPVEGTCVVGFFR</sequence>
<reference evidence="2" key="1">
    <citation type="submission" date="2018-05" db="EMBL/GenBank/DDBJ databases">
        <authorList>
            <person name="Lanie J.A."/>
            <person name="Ng W.-L."/>
            <person name="Kazmierczak K.M."/>
            <person name="Andrzejewski T.M."/>
            <person name="Davidsen T.M."/>
            <person name="Wayne K.J."/>
            <person name="Tettelin H."/>
            <person name="Glass J.I."/>
            <person name="Rusch D."/>
            <person name="Podicherti R."/>
            <person name="Tsui H.-C.T."/>
            <person name="Winkler M.E."/>
        </authorList>
    </citation>
    <scope>NUCLEOTIDE SEQUENCE</scope>
</reference>
<dbReference type="InterPro" id="IPR009590">
    <property type="entry name" value="Gp5_OB_N"/>
</dbReference>
<dbReference type="AlphaFoldDB" id="A0A382SVJ9"/>
<dbReference type="Gene3D" id="2.40.50.260">
    <property type="entry name" value="Nucleic acid-binding protein domain"/>
    <property type="match status" value="1"/>
</dbReference>
<dbReference type="Pfam" id="PF06714">
    <property type="entry name" value="Gp5_OB"/>
    <property type="match status" value="1"/>
</dbReference>
<evidence type="ECO:0000259" key="1">
    <source>
        <dbReference type="Pfam" id="PF06714"/>
    </source>
</evidence>
<organism evidence="2">
    <name type="scientific">marine metagenome</name>
    <dbReference type="NCBI Taxonomy" id="408172"/>
    <lineage>
        <taxon>unclassified sequences</taxon>
        <taxon>metagenomes</taxon>
        <taxon>ecological metagenomes</taxon>
    </lineage>
</organism>